<evidence type="ECO:0000313" key="1">
    <source>
        <dbReference type="EMBL" id="AAP58733.1"/>
    </source>
</evidence>
<dbReference type="AlphaFoldDB" id="Q7X2T1"/>
<proteinExistence type="predicted"/>
<geneLocation type="plasmid" evidence="1">
    <name>pB264</name>
</geneLocation>
<name>Q7X2T1_9NOCA</name>
<dbReference type="Gene3D" id="1.10.340.50">
    <property type="match status" value="1"/>
</dbReference>
<gene>
    <name evidence="1" type="primary">repA</name>
</gene>
<organism evidence="1">
    <name type="scientific">Rhodococcus sp. B264-1</name>
    <dbReference type="NCBI Taxonomy" id="233067"/>
    <lineage>
        <taxon>Bacteria</taxon>
        <taxon>Bacillati</taxon>
        <taxon>Actinomycetota</taxon>
        <taxon>Actinomycetes</taxon>
        <taxon>Mycobacteriales</taxon>
        <taxon>Nocardiaceae</taxon>
        <taxon>Rhodococcus</taxon>
    </lineage>
</organism>
<accession>Q7X2T1</accession>
<dbReference type="RefSeq" id="WP_011114840.1">
    <property type="nucleotide sequence ID" value="NC_004900.1"/>
</dbReference>
<sequence>MWLPFWPLATNDFLEGVYRMRRPAALERRYIEANPQTLSNLLVVDVDHPDSALRALSAAGNHPMPNAVIENSSNGHAHLHWWLREPFTRTEYARRKPLAYAAAVTEGLRRAVEGDIGYSGLMTKNPTHSGWDTHWIHTEPRSLAELEAELGTHMPSPRWQHTKAHRDAPIGLGRNCAIFHAARTWATRPGLMRNYLPTHDSAGLELALHREVTALNASYTEELPPSEARAIAASIHRWITTRSRIWKDGIAVYEATLSTIQSARGRKGGVASGQARRARSTKLDQVRLAIEEATHD</sequence>
<reference evidence="1" key="1">
    <citation type="journal article" date="2004" name="BMC Microbiol.">
        <title>pB264, a small, mobilizable, temperature sensitive plasmid from Rhodococcus.</title>
        <authorList>
            <person name="Lessard P.A."/>
            <person name="O'Brien X.M."/>
            <person name="Currie D.H."/>
            <person name="Sinskey A.J."/>
        </authorList>
    </citation>
    <scope>NUCLEOTIDE SEQUENCE</scope>
    <source>
        <strain evidence="1">B264-1</strain>
        <plasmid evidence="1">pB264</plasmid>
    </source>
</reference>
<protein>
    <submittedName>
        <fullName evidence="1">Putative theta replicase</fullName>
    </submittedName>
</protein>
<dbReference type="EMBL" id="AY297818">
    <property type="protein sequence ID" value="AAP58733.1"/>
    <property type="molecule type" value="Genomic_DNA"/>
</dbReference>
<keyword evidence="1" id="KW-0614">Plasmid</keyword>
<dbReference type="Pfam" id="PF03090">
    <property type="entry name" value="Replicase"/>
    <property type="match status" value="1"/>
</dbReference>
<dbReference type="InterPro" id="IPR004322">
    <property type="entry name" value="Plasmid_replicase_bac"/>
</dbReference>